<evidence type="ECO:0000256" key="9">
    <source>
        <dbReference type="PROSITE-ProRule" id="PRU00175"/>
    </source>
</evidence>
<sequence>MATETEWNCPICCDVRKGMAVVQPCQHQFCLGCILRWEQRTSSCPLCRTVMEKIKFSMRGEDDYLEHVITPSEEPSGASSEEGRAPGDPEEEEAAETEARATVGGLLPEVWAALFQEHQHLLDPVLPWLRQVLQEIYEDQWWLAMAAEKLILQALCFYGLDEEAVMERMEPGLGHYTVLLIQGLMNVIVRRCRKEARRLLRSLTGGEEEEEDTGEEDEEEEEDDREEEEEANGPVGSPSHAASRGSTPGPQPASPSSPAGSQPQEEPEEGAVAGASAQGGSHSPSAPSQGSPRLPGGPRHPSKRRAPGPQDSAQPRKRLRRRRH</sequence>
<dbReference type="PROSITE" id="PS00518">
    <property type="entry name" value="ZF_RING_1"/>
    <property type="match status" value="1"/>
</dbReference>
<dbReference type="EMBL" id="VZUD01001033">
    <property type="protein sequence ID" value="NXV24214.1"/>
    <property type="molecule type" value="Genomic_DNA"/>
</dbReference>
<dbReference type="GO" id="GO:0061630">
    <property type="term" value="F:ubiquitin protein ligase activity"/>
    <property type="evidence" value="ECO:0007669"/>
    <property type="project" value="UniProtKB-EC"/>
</dbReference>
<evidence type="ECO:0000256" key="1">
    <source>
        <dbReference type="ARBA" id="ARBA00000900"/>
    </source>
</evidence>
<feature type="non-terminal residue" evidence="12">
    <location>
        <position position="324"/>
    </location>
</feature>
<evidence type="ECO:0000256" key="10">
    <source>
        <dbReference type="SAM" id="MobiDB-lite"/>
    </source>
</evidence>
<dbReference type="SMART" id="SM00184">
    <property type="entry name" value="RING"/>
    <property type="match status" value="1"/>
</dbReference>
<evidence type="ECO:0000256" key="4">
    <source>
        <dbReference type="ARBA" id="ARBA00022723"/>
    </source>
</evidence>
<feature type="compositionally biased region" description="Low complexity" evidence="10">
    <location>
        <begin position="256"/>
        <end position="292"/>
    </location>
</feature>
<keyword evidence="12" id="KW-0436">Ligase</keyword>
<keyword evidence="3" id="KW-0808">Transferase</keyword>
<dbReference type="GO" id="GO:0016874">
    <property type="term" value="F:ligase activity"/>
    <property type="evidence" value="ECO:0007669"/>
    <property type="project" value="UniProtKB-KW"/>
</dbReference>
<dbReference type="PROSITE" id="PS50089">
    <property type="entry name" value="ZF_RING_2"/>
    <property type="match status" value="1"/>
</dbReference>
<proteinExistence type="predicted"/>
<dbReference type="InterPro" id="IPR013083">
    <property type="entry name" value="Znf_RING/FYVE/PHD"/>
</dbReference>
<accession>A0A7L3S853</accession>
<keyword evidence="8" id="KW-0804">Transcription</keyword>
<keyword evidence="5 9" id="KW-0863">Zinc-finger</keyword>
<dbReference type="Pfam" id="PF13923">
    <property type="entry name" value="zf-C3HC4_2"/>
    <property type="match status" value="1"/>
</dbReference>
<evidence type="ECO:0000256" key="7">
    <source>
        <dbReference type="ARBA" id="ARBA00023015"/>
    </source>
</evidence>
<evidence type="ECO:0000313" key="12">
    <source>
        <dbReference type="EMBL" id="NXV24214.1"/>
    </source>
</evidence>
<feature type="compositionally biased region" description="Acidic residues" evidence="10">
    <location>
        <begin position="206"/>
        <end position="231"/>
    </location>
</feature>
<feature type="non-terminal residue" evidence="12">
    <location>
        <position position="1"/>
    </location>
</feature>
<evidence type="ECO:0000256" key="2">
    <source>
        <dbReference type="ARBA" id="ARBA00012483"/>
    </source>
</evidence>
<comment type="caution">
    <text evidence="12">The sequence shown here is derived from an EMBL/GenBank/DDBJ whole genome shotgun (WGS) entry which is preliminary data.</text>
</comment>
<dbReference type="PANTHER" id="PTHR46077:SF1">
    <property type="entry name" value="TOP1 BINDING ARGININE_SERINE RICH PROTEIN, E3 UBIQUITIN LIGASE"/>
    <property type="match status" value="1"/>
</dbReference>
<dbReference type="Proteomes" id="UP000578766">
    <property type="component" value="Unassembled WGS sequence"/>
</dbReference>
<dbReference type="GO" id="GO:0000209">
    <property type="term" value="P:protein polyubiquitination"/>
    <property type="evidence" value="ECO:0007669"/>
    <property type="project" value="TreeGrafter"/>
</dbReference>
<protein>
    <recommendedName>
        <fullName evidence="2">RING-type E3 ubiquitin transferase</fullName>
        <ecNumber evidence="2">2.3.2.27</ecNumber>
    </recommendedName>
</protein>
<keyword evidence="13" id="KW-1185">Reference proteome</keyword>
<feature type="domain" description="RING-type" evidence="11">
    <location>
        <begin position="9"/>
        <end position="48"/>
    </location>
</feature>
<keyword evidence="6" id="KW-0862">Zinc</keyword>
<reference evidence="12 13" key="1">
    <citation type="submission" date="2019-09" db="EMBL/GenBank/DDBJ databases">
        <title>Bird 10,000 Genomes (B10K) Project - Family phase.</title>
        <authorList>
            <person name="Zhang G."/>
        </authorList>
    </citation>
    <scope>NUCLEOTIDE SEQUENCE [LARGE SCALE GENOMIC DNA]</scope>
    <source>
        <strain evidence="12">OUT-0020</strain>
        <tissue evidence="12">Liver</tissue>
    </source>
</reference>
<dbReference type="EC" id="2.3.2.27" evidence="2"/>
<feature type="region of interest" description="Disordered" evidence="10">
    <location>
        <begin position="203"/>
        <end position="324"/>
    </location>
</feature>
<organism evidence="12 13">
    <name type="scientific">Cepphus grylle</name>
    <name type="common">Black guillemot</name>
    <name type="synonym">Alca grylle</name>
    <dbReference type="NCBI Taxonomy" id="28697"/>
    <lineage>
        <taxon>Eukaryota</taxon>
        <taxon>Metazoa</taxon>
        <taxon>Chordata</taxon>
        <taxon>Craniata</taxon>
        <taxon>Vertebrata</taxon>
        <taxon>Euteleostomi</taxon>
        <taxon>Archelosauria</taxon>
        <taxon>Archosauria</taxon>
        <taxon>Dinosauria</taxon>
        <taxon>Saurischia</taxon>
        <taxon>Theropoda</taxon>
        <taxon>Coelurosauria</taxon>
        <taxon>Aves</taxon>
        <taxon>Neognathae</taxon>
        <taxon>Neoaves</taxon>
        <taxon>Charadriiformes</taxon>
        <taxon>Alcidae</taxon>
        <taxon>Cepphus</taxon>
    </lineage>
</organism>
<evidence type="ECO:0000259" key="11">
    <source>
        <dbReference type="PROSITE" id="PS50089"/>
    </source>
</evidence>
<dbReference type="GO" id="GO:0008270">
    <property type="term" value="F:zinc ion binding"/>
    <property type="evidence" value="ECO:0007669"/>
    <property type="project" value="UniProtKB-KW"/>
</dbReference>
<evidence type="ECO:0000256" key="3">
    <source>
        <dbReference type="ARBA" id="ARBA00022679"/>
    </source>
</evidence>
<gene>
    <name evidence="12" type="primary">Topors_1</name>
    <name evidence="12" type="ORF">CEPGRY_R13560</name>
</gene>
<dbReference type="PANTHER" id="PTHR46077">
    <property type="entry name" value="E3 UBIQUITIN-PROTEIN LIGASE TOPORS"/>
    <property type="match status" value="1"/>
</dbReference>
<dbReference type="AlphaFoldDB" id="A0A7L3S853"/>
<keyword evidence="4" id="KW-0479">Metal-binding</keyword>
<evidence type="ECO:0000256" key="8">
    <source>
        <dbReference type="ARBA" id="ARBA00023163"/>
    </source>
</evidence>
<comment type="catalytic activity">
    <reaction evidence="1">
        <text>S-ubiquitinyl-[E2 ubiquitin-conjugating enzyme]-L-cysteine + [acceptor protein]-L-lysine = [E2 ubiquitin-conjugating enzyme]-L-cysteine + N(6)-ubiquitinyl-[acceptor protein]-L-lysine.</text>
        <dbReference type="EC" id="2.3.2.27"/>
    </reaction>
</comment>
<evidence type="ECO:0000256" key="6">
    <source>
        <dbReference type="ARBA" id="ARBA00022833"/>
    </source>
</evidence>
<feature type="compositionally biased region" description="Basic residues" evidence="10">
    <location>
        <begin position="315"/>
        <end position="324"/>
    </location>
</feature>
<feature type="compositionally biased region" description="Low complexity" evidence="10">
    <location>
        <begin position="71"/>
        <end position="80"/>
    </location>
</feature>
<dbReference type="InterPro" id="IPR001841">
    <property type="entry name" value="Znf_RING"/>
</dbReference>
<dbReference type="Gene3D" id="3.30.40.10">
    <property type="entry name" value="Zinc/RING finger domain, C3HC4 (zinc finger)"/>
    <property type="match status" value="1"/>
</dbReference>
<dbReference type="SUPFAM" id="SSF57850">
    <property type="entry name" value="RING/U-box"/>
    <property type="match status" value="1"/>
</dbReference>
<name>A0A7L3S853_CEPGR</name>
<dbReference type="InterPro" id="IPR017907">
    <property type="entry name" value="Znf_RING_CS"/>
</dbReference>
<feature type="region of interest" description="Disordered" evidence="10">
    <location>
        <begin position="70"/>
        <end position="99"/>
    </location>
</feature>
<evidence type="ECO:0000313" key="13">
    <source>
        <dbReference type="Proteomes" id="UP000578766"/>
    </source>
</evidence>
<keyword evidence="7" id="KW-0805">Transcription regulation</keyword>
<evidence type="ECO:0000256" key="5">
    <source>
        <dbReference type="ARBA" id="ARBA00022771"/>
    </source>
</evidence>
<dbReference type="GO" id="GO:0006513">
    <property type="term" value="P:protein monoubiquitination"/>
    <property type="evidence" value="ECO:0007669"/>
    <property type="project" value="TreeGrafter"/>
</dbReference>